<evidence type="ECO:0000256" key="1">
    <source>
        <dbReference type="SAM" id="SignalP"/>
    </source>
</evidence>
<keyword evidence="4" id="KW-1185">Reference proteome</keyword>
<dbReference type="Pfam" id="PF14534">
    <property type="entry name" value="DUF4440"/>
    <property type="match status" value="1"/>
</dbReference>
<reference evidence="3" key="1">
    <citation type="journal article" date="2021" name="Front. Microbiol.">
        <title>Comprehensive Comparative Genomics and Phenotyping of Methylobacterium Species.</title>
        <authorList>
            <person name="Alessa O."/>
            <person name="Ogura Y."/>
            <person name="Fujitani Y."/>
            <person name="Takami H."/>
            <person name="Hayashi T."/>
            <person name="Sahin N."/>
            <person name="Tani A."/>
        </authorList>
    </citation>
    <scope>NUCLEOTIDE SEQUENCE</scope>
    <source>
        <strain evidence="3">KCTC 52305</strain>
    </source>
</reference>
<evidence type="ECO:0000259" key="2">
    <source>
        <dbReference type="Pfam" id="PF14534"/>
    </source>
</evidence>
<feature type="signal peptide" evidence="1">
    <location>
        <begin position="1"/>
        <end position="25"/>
    </location>
</feature>
<organism evidence="3 4">
    <name type="scientific">Methylobacterium crusticola</name>
    <dbReference type="NCBI Taxonomy" id="1697972"/>
    <lineage>
        <taxon>Bacteria</taxon>
        <taxon>Pseudomonadati</taxon>
        <taxon>Pseudomonadota</taxon>
        <taxon>Alphaproteobacteria</taxon>
        <taxon>Hyphomicrobiales</taxon>
        <taxon>Methylobacteriaceae</taxon>
        <taxon>Methylobacterium</taxon>
    </lineage>
</organism>
<evidence type="ECO:0000313" key="3">
    <source>
        <dbReference type="EMBL" id="GJD53729.1"/>
    </source>
</evidence>
<reference evidence="3" key="2">
    <citation type="submission" date="2021-08" db="EMBL/GenBank/DDBJ databases">
        <authorList>
            <person name="Tani A."/>
            <person name="Ola A."/>
            <person name="Ogura Y."/>
            <person name="Katsura K."/>
            <person name="Hayashi T."/>
        </authorList>
    </citation>
    <scope>NUCLEOTIDE SEQUENCE</scope>
    <source>
        <strain evidence="3">KCTC 52305</strain>
    </source>
</reference>
<comment type="caution">
    <text evidence="3">The sequence shown here is derived from an EMBL/GenBank/DDBJ whole genome shotgun (WGS) entry which is preliminary data.</text>
</comment>
<feature type="chain" id="PRO_5046732058" description="DUF4440 domain-containing protein" evidence="1">
    <location>
        <begin position="26"/>
        <end position="147"/>
    </location>
</feature>
<gene>
    <name evidence="3" type="ORF">OPKNFCMD_6507</name>
</gene>
<feature type="domain" description="DUF4440" evidence="2">
    <location>
        <begin position="32"/>
        <end position="138"/>
    </location>
</feature>
<dbReference type="RefSeq" id="WP_128563592.1">
    <property type="nucleotide sequence ID" value="NZ_BPQH01000035.1"/>
</dbReference>
<dbReference type="Gene3D" id="3.10.450.50">
    <property type="match status" value="1"/>
</dbReference>
<accession>A0ABQ4R930</accession>
<dbReference type="InterPro" id="IPR027843">
    <property type="entry name" value="DUF4440"/>
</dbReference>
<name>A0ABQ4R930_9HYPH</name>
<dbReference type="Proteomes" id="UP001055167">
    <property type="component" value="Unassembled WGS sequence"/>
</dbReference>
<dbReference type="EMBL" id="BPQH01000035">
    <property type="protein sequence ID" value="GJD53729.1"/>
    <property type="molecule type" value="Genomic_DNA"/>
</dbReference>
<keyword evidence="1" id="KW-0732">Signal</keyword>
<dbReference type="SUPFAM" id="SSF54427">
    <property type="entry name" value="NTF2-like"/>
    <property type="match status" value="1"/>
</dbReference>
<sequence>MRATHPILLVVPAALILAAAGPASAQDMATIQGLNDRFTALFNAGDGAGVAGLYTDEATILPPGAPRLTGRAAIETFWSGASRQFGDMTLTTAEVTPLGPDAAREIGRFTLKPRSTPAGSLAGKYVVIWQRTASGWKLATDIWNTDQ</sequence>
<dbReference type="InterPro" id="IPR032710">
    <property type="entry name" value="NTF2-like_dom_sf"/>
</dbReference>
<proteinExistence type="predicted"/>
<protein>
    <recommendedName>
        <fullName evidence="2">DUF4440 domain-containing protein</fullName>
    </recommendedName>
</protein>
<evidence type="ECO:0000313" key="4">
    <source>
        <dbReference type="Proteomes" id="UP001055167"/>
    </source>
</evidence>